<dbReference type="PANTHER" id="PTHR31558">
    <property type="entry name" value="CW14 PROTEIN"/>
    <property type="match status" value="1"/>
</dbReference>
<feature type="domain" description="Protein ENHANCED DISEASE RESISTANCE 2 C-terminal" evidence="1">
    <location>
        <begin position="282"/>
        <end position="509"/>
    </location>
</feature>
<proteinExistence type="predicted"/>
<sequence length="526" mass="59438">MGGCASKPHKKLKSKAKYLYKSCKFRRKVSPSTPIGHNTDGEVHIDDFTFREFVMNADDDRETTTSFRRSVVPNCAFYPPDQLQRSHKEGSLLISFSRKRREEEWFDSRSVLDSETDDDFISVDGDGFTLLDSATVRTSNSPLTQNESNLCLTGYGCNQQKKDCCKTEVLSCGDEFVECDVNEKQDVVLTKAEVTYTKRMKVDFKPFVDKHEESKQDQSLSQSHSSENVLDLNQAPAFSGSASGQKATFMVTAVKRKLGDEDGFLIPVSLEEKPNQGCCCPVPPSAFKLRGENYFRDKKKYPAPNHSPYIPIGMDLFASPRKIHHIAQHIELPAVGSECELPAYPATMFGDSDGEGTNLVIYFKLSEDFEKQTSPSFVESIKRLVKNEMEVVKGFQKESVVPYRERLKIMVNTVNPEELGLSFAERKLVQGHKDKPVLSRPQHSFYKGPNYFEIDLDVHRFSYTCRKGLQAIRERLKNGIFDLGLTIQAQTSEELPEKVLCCVRLDKIDFVNLGQMPTLATALCNE</sequence>
<evidence type="ECO:0000259" key="1">
    <source>
        <dbReference type="Pfam" id="PF07059"/>
    </source>
</evidence>
<keyword evidence="3" id="KW-1185">Reference proteome</keyword>
<dbReference type="Pfam" id="PF07059">
    <property type="entry name" value="EDR2_C"/>
    <property type="match status" value="1"/>
</dbReference>
<name>A0A2Z7C6F0_9LAMI</name>
<dbReference type="EMBL" id="KQ999074">
    <property type="protein sequence ID" value="KZV42402.1"/>
    <property type="molecule type" value="Genomic_DNA"/>
</dbReference>
<dbReference type="OrthoDB" id="9970435at2759"/>
<dbReference type="InterPro" id="IPR009769">
    <property type="entry name" value="EDR2_C"/>
</dbReference>
<protein>
    <recommendedName>
        <fullName evidence="1">Protein ENHANCED DISEASE RESISTANCE 2 C-terminal domain-containing protein</fullName>
    </recommendedName>
</protein>
<gene>
    <name evidence="2" type="ORF">F511_40342</name>
</gene>
<organism evidence="2 3">
    <name type="scientific">Dorcoceras hygrometricum</name>
    <dbReference type="NCBI Taxonomy" id="472368"/>
    <lineage>
        <taxon>Eukaryota</taxon>
        <taxon>Viridiplantae</taxon>
        <taxon>Streptophyta</taxon>
        <taxon>Embryophyta</taxon>
        <taxon>Tracheophyta</taxon>
        <taxon>Spermatophyta</taxon>
        <taxon>Magnoliopsida</taxon>
        <taxon>eudicotyledons</taxon>
        <taxon>Gunneridae</taxon>
        <taxon>Pentapetalae</taxon>
        <taxon>asterids</taxon>
        <taxon>lamiids</taxon>
        <taxon>Lamiales</taxon>
        <taxon>Gesneriaceae</taxon>
        <taxon>Didymocarpoideae</taxon>
        <taxon>Trichosporeae</taxon>
        <taxon>Loxocarpinae</taxon>
        <taxon>Dorcoceras</taxon>
    </lineage>
</organism>
<reference evidence="2 3" key="1">
    <citation type="journal article" date="2015" name="Proc. Natl. Acad. Sci. U.S.A.">
        <title>The resurrection genome of Boea hygrometrica: A blueprint for survival of dehydration.</title>
        <authorList>
            <person name="Xiao L."/>
            <person name="Yang G."/>
            <person name="Zhang L."/>
            <person name="Yang X."/>
            <person name="Zhao S."/>
            <person name="Ji Z."/>
            <person name="Zhou Q."/>
            <person name="Hu M."/>
            <person name="Wang Y."/>
            <person name="Chen M."/>
            <person name="Xu Y."/>
            <person name="Jin H."/>
            <person name="Xiao X."/>
            <person name="Hu G."/>
            <person name="Bao F."/>
            <person name="Hu Y."/>
            <person name="Wan P."/>
            <person name="Li L."/>
            <person name="Deng X."/>
            <person name="Kuang T."/>
            <person name="Xiang C."/>
            <person name="Zhu J.K."/>
            <person name="Oliver M.J."/>
            <person name="He Y."/>
        </authorList>
    </citation>
    <scope>NUCLEOTIDE SEQUENCE [LARGE SCALE GENOMIC DNA]</scope>
    <source>
        <strain evidence="3">cv. XS01</strain>
    </source>
</reference>
<dbReference type="Proteomes" id="UP000250235">
    <property type="component" value="Unassembled WGS sequence"/>
</dbReference>
<evidence type="ECO:0000313" key="2">
    <source>
        <dbReference type="EMBL" id="KZV42402.1"/>
    </source>
</evidence>
<accession>A0A2Z7C6F0</accession>
<evidence type="ECO:0000313" key="3">
    <source>
        <dbReference type="Proteomes" id="UP000250235"/>
    </source>
</evidence>
<dbReference type="PANTHER" id="PTHR31558:SF40">
    <property type="entry name" value="EXPRESSED PROTEIN"/>
    <property type="match status" value="1"/>
</dbReference>
<dbReference type="AlphaFoldDB" id="A0A2Z7C6F0"/>